<evidence type="ECO:0000313" key="4">
    <source>
        <dbReference type="Proteomes" id="UP001198571"/>
    </source>
</evidence>
<dbReference type="InterPro" id="IPR047784">
    <property type="entry name" value="TrgA"/>
</dbReference>
<accession>A0ABS8CLI5</accession>
<gene>
    <name evidence="3" type="ORF">H0485_09610</name>
</gene>
<dbReference type="Proteomes" id="UP001198571">
    <property type="component" value="Unassembled WGS sequence"/>
</dbReference>
<keyword evidence="1" id="KW-1133">Transmembrane helix</keyword>
<name>A0ABS8CLI5_9RHOB</name>
<keyword evidence="1" id="KW-0812">Transmembrane</keyword>
<dbReference type="EMBL" id="JACDXX010000007">
    <property type="protein sequence ID" value="MCB5410253.1"/>
    <property type="molecule type" value="Genomic_DNA"/>
</dbReference>
<keyword evidence="2" id="KW-0732">Signal</keyword>
<keyword evidence="1" id="KW-0472">Membrane</keyword>
<feature type="chain" id="PRO_5047134494" evidence="2">
    <location>
        <begin position="24"/>
        <end position="146"/>
    </location>
</feature>
<sequence>MPTAAKLVASVWFALAGWLAANAHVPALGENAAVGLFRELTALIGFVCGWRVMGNGVDKSYADSVGTGLKTSIILAFLALLLFSGHQMVKEAFRMHFDGPMQAMLGWADLMMKNAVRMVSVGVIGVLIIAGLLGGPLTEWAWRRWR</sequence>
<evidence type="ECO:0000256" key="1">
    <source>
        <dbReference type="SAM" id="Phobius"/>
    </source>
</evidence>
<protein>
    <submittedName>
        <fullName evidence="3">TrgA family protein</fullName>
    </submittedName>
</protein>
<keyword evidence="4" id="KW-1185">Reference proteome</keyword>
<comment type="caution">
    <text evidence="3">The sequence shown here is derived from an EMBL/GenBank/DDBJ whole genome shotgun (WGS) entry which is preliminary data.</text>
</comment>
<evidence type="ECO:0000256" key="2">
    <source>
        <dbReference type="SAM" id="SignalP"/>
    </source>
</evidence>
<reference evidence="3 4" key="1">
    <citation type="submission" date="2020-07" db="EMBL/GenBank/DDBJ databases">
        <title>Pseudogemmobacter sp. nov., isolated from poultry manure in Taiwan.</title>
        <authorList>
            <person name="Lin S.-Y."/>
            <person name="Tang Y.-S."/>
            <person name="Young C.-C."/>
        </authorList>
    </citation>
    <scope>NUCLEOTIDE SEQUENCE [LARGE SCALE GENOMIC DNA]</scope>
    <source>
        <strain evidence="3 4">CC-YST710</strain>
    </source>
</reference>
<organism evidence="3 4">
    <name type="scientific">Pseudogemmobacter faecipullorum</name>
    <dbReference type="NCBI Taxonomy" id="2755041"/>
    <lineage>
        <taxon>Bacteria</taxon>
        <taxon>Pseudomonadati</taxon>
        <taxon>Pseudomonadota</taxon>
        <taxon>Alphaproteobacteria</taxon>
        <taxon>Rhodobacterales</taxon>
        <taxon>Paracoccaceae</taxon>
        <taxon>Pseudogemmobacter</taxon>
    </lineage>
</organism>
<feature type="transmembrane region" description="Helical" evidence="1">
    <location>
        <begin position="33"/>
        <end position="53"/>
    </location>
</feature>
<proteinExistence type="predicted"/>
<dbReference type="RefSeq" id="WP_226935154.1">
    <property type="nucleotide sequence ID" value="NZ_JACDXX010000007.1"/>
</dbReference>
<feature type="signal peptide" evidence="2">
    <location>
        <begin position="1"/>
        <end position="23"/>
    </location>
</feature>
<feature type="transmembrane region" description="Helical" evidence="1">
    <location>
        <begin position="65"/>
        <end position="85"/>
    </location>
</feature>
<feature type="transmembrane region" description="Helical" evidence="1">
    <location>
        <begin position="115"/>
        <end position="137"/>
    </location>
</feature>
<evidence type="ECO:0000313" key="3">
    <source>
        <dbReference type="EMBL" id="MCB5410253.1"/>
    </source>
</evidence>
<dbReference type="NCBIfam" id="NF033773">
    <property type="entry name" value="tellur_TrgA"/>
    <property type="match status" value="1"/>
</dbReference>